<keyword evidence="5" id="KW-1185">Reference proteome</keyword>
<dbReference type="InterPro" id="IPR036852">
    <property type="entry name" value="Peptidase_S8/S53_dom_sf"/>
</dbReference>
<protein>
    <recommendedName>
        <fullName evidence="3">Peptidase S8/S53 domain-containing protein</fullName>
    </recommendedName>
</protein>
<dbReference type="Gene3D" id="3.50.30.30">
    <property type="match status" value="1"/>
</dbReference>
<evidence type="ECO:0000256" key="1">
    <source>
        <dbReference type="ARBA" id="ARBA00011073"/>
    </source>
</evidence>
<dbReference type="Gene3D" id="3.40.50.200">
    <property type="entry name" value="Peptidase S8/S53 domain"/>
    <property type="match status" value="2"/>
</dbReference>
<accession>A0A822XMX6</accession>
<dbReference type="AlphaFoldDB" id="A0A822XMX6"/>
<proteinExistence type="inferred from homology"/>
<gene>
    <name evidence="4" type="ORF">HUJ06_023193</name>
</gene>
<dbReference type="PANTHER" id="PTHR10795">
    <property type="entry name" value="PROPROTEIN CONVERTASE SUBTILISIN/KEXIN"/>
    <property type="match status" value="1"/>
</dbReference>
<reference evidence="4 5" key="1">
    <citation type="journal article" date="2020" name="Mol. Biol. Evol.">
        <title>Distinct Expression and Methylation Patterns for Genes with Different Fates following a Single Whole-Genome Duplication in Flowering Plants.</title>
        <authorList>
            <person name="Shi T."/>
            <person name="Rahmani R.S."/>
            <person name="Gugger P.F."/>
            <person name="Wang M."/>
            <person name="Li H."/>
            <person name="Zhang Y."/>
            <person name="Li Z."/>
            <person name="Wang Q."/>
            <person name="Van de Peer Y."/>
            <person name="Marchal K."/>
            <person name="Chen J."/>
        </authorList>
    </citation>
    <scope>NUCLEOTIDE SEQUENCE [LARGE SCALE GENOMIC DNA]</scope>
    <source>
        <tissue evidence="4">Leaf</tissue>
    </source>
</reference>
<evidence type="ECO:0000313" key="4">
    <source>
        <dbReference type="EMBL" id="DAD21730.1"/>
    </source>
</evidence>
<evidence type="ECO:0000256" key="2">
    <source>
        <dbReference type="ARBA" id="ARBA00022729"/>
    </source>
</evidence>
<sequence length="109" mass="11487">MATRARITAYKICWKLGCFDSDILAAMDQVIADGVHIISLSVGATGYAPSYYHDSITIGAFGTVNIVPWIITVGASTIDREFPADVVLGDGRVFNGVSLYSGDPLGDSG</sequence>
<dbReference type="EMBL" id="DUZY01000001">
    <property type="protein sequence ID" value="DAD21730.1"/>
    <property type="molecule type" value="Genomic_DNA"/>
</dbReference>
<dbReference type="InterPro" id="IPR045051">
    <property type="entry name" value="SBT"/>
</dbReference>
<feature type="domain" description="Peptidase S8/S53" evidence="3">
    <location>
        <begin position="1"/>
        <end position="53"/>
    </location>
</feature>
<comment type="caution">
    <text evidence="4">The sequence shown here is derived from an EMBL/GenBank/DDBJ whole genome shotgun (WGS) entry which is preliminary data.</text>
</comment>
<dbReference type="SUPFAM" id="SSF52743">
    <property type="entry name" value="Subtilisin-like"/>
    <property type="match status" value="1"/>
</dbReference>
<dbReference type="GO" id="GO:0004252">
    <property type="term" value="F:serine-type endopeptidase activity"/>
    <property type="evidence" value="ECO:0007669"/>
    <property type="project" value="InterPro"/>
</dbReference>
<keyword evidence="2" id="KW-0732">Signal</keyword>
<dbReference type="InterPro" id="IPR000209">
    <property type="entry name" value="Peptidase_S8/S53_dom"/>
</dbReference>
<name>A0A822XMX6_NELNU</name>
<comment type="similarity">
    <text evidence="1">Belongs to the peptidase S8 family.</text>
</comment>
<organism evidence="4 5">
    <name type="scientific">Nelumbo nucifera</name>
    <name type="common">Sacred lotus</name>
    <dbReference type="NCBI Taxonomy" id="4432"/>
    <lineage>
        <taxon>Eukaryota</taxon>
        <taxon>Viridiplantae</taxon>
        <taxon>Streptophyta</taxon>
        <taxon>Embryophyta</taxon>
        <taxon>Tracheophyta</taxon>
        <taxon>Spermatophyta</taxon>
        <taxon>Magnoliopsida</taxon>
        <taxon>Proteales</taxon>
        <taxon>Nelumbonaceae</taxon>
        <taxon>Nelumbo</taxon>
    </lineage>
</organism>
<evidence type="ECO:0000313" key="5">
    <source>
        <dbReference type="Proteomes" id="UP000607653"/>
    </source>
</evidence>
<evidence type="ECO:0000259" key="3">
    <source>
        <dbReference type="Pfam" id="PF00082"/>
    </source>
</evidence>
<dbReference type="Proteomes" id="UP000607653">
    <property type="component" value="Unassembled WGS sequence"/>
</dbReference>
<dbReference type="GO" id="GO:0006508">
    <property type="term" value="P:proteolysis"/>
    <property type="evidence" value="ECO:0007669"/>
    <property type="project" value="InterPro"/>
</dbReference>
<dbReference type="Pfam" id="PF00082">
    <property type="entry name" value="Peptidase_S8"/>
    <property type="match status" value="1"/>
</dbReference>